<feature type="active site" evidence="1">
    <location>
        <position position="32"/>
    </location>
</feature>
<sequence>MARRYKQGKFKPTNPQKYIGDPTEIVYRSGWESKLMRKLDESSSVIGWNSEEVVIPYISPVDGKAHRYFVDFLVVAKSPKGEKIITLIEVKPYDQTVPPKAGKGKRQDRLIAELSTYAVNQAKWAAAEEYCKRRGWHFKVLTEKTINFI</sequence>
<keyword evidence="1" id="KW-0269">Exonuclease</keyword>
<keyword evidence="4" id="KW-1185">Reference proteome</keyword>
<organism evidence="3 4">
    <name type="scientific">Pseudomonas phage pf16</name>
    <dbReference type="NCBI Taxonomy" id="1815630"/>
    <lineage>
        <taxon>Viruses</taxon>
        <taxon>Duplodnaviria</taxon>
        <taxon>Heunggongvirae</taxon>
        <taxon>Uroviricota</taxon>
        <taxon>Caudoviricetes</taxon>
        <taxon>Chakrabartyvirus</taxon>
        <taxon>Chakrabartyvirus pf16</taxon>
    </lineage>
</organism>
<evidence type="ECO:0000313" key="3">
    <source>
        <dbReference type="EMBL" id="AND75127.1"/>
    </source>
</evidence>
<dbReference type="GO" id="GO:0004519">
    <property type="term" value="F:endonuclease activity"/>
    <property type="evidence" value="ECO:0007669"/>
    <property type="project" value="UniProtKB-UniRule"/>
</dbReference>
<evidence type="ECO:0000259" key="2">
    <source>
        <dbReference type="Pfam" id="PF08722"/>
    </source>
</evidence>
<dbReference type="Proteomes" id="UP000225821">
    <property type="component" value="Segment"/>
</dbReference>
<dbReference type="InterPro" id="IPR014833">
    <property type="entry name" value="TnsA_N"/>
</dbReference>
<comment type="similarity">
    <text evidence="1">Belongs to the Caudovirales head completion nuclease family.</text>
</comment>
<dbReference type="Gene3D" id="3.40.91.30">
    <property type="match status" value="1"/>
</dbReference>
<name>A0A1S5R3Y9_9CAUD</name>
<dbReference type="HAMAP" id="MF_04160">
    <property type="entry name" value="NUCL_HEAD_T4"/>
    <property type="match status" value="1"/>
</dbReference>
<dbReference type="Pfam" id="PF08722">
    <property type="entry name" value="Tn7_TnsA-like_N"/>
    <property type="match status" value="1"/>
</dbReference>
<accession>A0A1S5R3Y9</accession>
<dbReference type="EMBL" id="KU873925">
    <property type="protein sequence ID" value="AND75127.1"/>
    <property type="molecule type" value="Genomic_DNA"/>
</dbReference>
<proteinExistence type="inferred from homology"/>
<keyword evidence="1" id="KW-0540">Nuclease</keyword>
<dbReference type="GO" id="GO:0004527">
    <property type="term" value="F:exonuclease activity"/>
    <property type="evidence" value="ECO:0007669"/>
    <property type="project" value="UniProtKB-UniRule"/>
</dbReference>
<keyword evidence="1" id="KW-0255">Endonuclease</keyword>
<reference evidence="3 4" key="1">
    <citation type="submission" date="2016-03" db="EMBL/GenBank/DDBJ databases">
        <title>Characterisation of pf16 and phiPMW: Two novel phages infecting Pseudomonas putida PpG1.</title>
        <authorList>
            <person name="Magill D.J."/>
            <person name="Krylov V.N."/>
            <person name="Shaburova O.V."/>
            <person name="Allen C.C.R."/>
            <person name="McGrath J.W."/>
            <person name="Quinn J.P."/>
            <person name="Kulakov L.A."/>
        </authorList>
    </citation>
    <scope>NUCLEOTIDE SEQUENCE [LARGE SCALE GENOMIC DNA]</scope>
</reference>
<feature type="active site" evidence="1">
    <location>
        <position position="91"/>
    </location>
</feature>
<feature type="domain" description="TnsA endonuclease N-terminal" evidence="2">
    <location>
        <begin position="43"/>
        <end position="143"/>
    </location>
</feature>
<feature type="active site" evidence="1">
    <location>
        <position position="71"/>
    </location>
</feature>
<dbReference type="InterPro" id="IPR046390">
    <property type="entry name" value="NUCL_HEAD_T4"/>
</dbReference>
<evidence type="ECO:0000313" key="4">
    <source>
        <dbReference type="Proteomes" id="UP000225821"/>
    </source>
</evidence>
<gene>
    <name evidence="3" type="ORF">pf16_204</name>
</gene>
<dbReference type="OrthoDB" id="13184at10239"/>
<dbReference type="EC" id="3.1.-.-" evidence="1"/>
<comment type="function">
    <text evidence="1">During phage morphogenesis, plays an essential role in the head-tail joining step. The associated nuclease activity is essential for morphogenesis, possibly by cleaving packaged DNA to enable the joining of heads to tails. Displays both exo- and endonuclease activity.</text>
</comment>
<keyword evidence="1" id="KW-0378">Hydrolase</keyword>
<protein>
    <recommendedName>
        <fullName evidence="1">Head completion nuclease</fullName>
        <ecNumber evidence="1">3.1.-.-</ecNumber>
    </recommendedName>
</protein>
<evidence type="ECO:0000256" key="1">
    <source>
        <dbReference type="HAMAP-Rule" id="MF_04160"/>
    </source>
</evidence>